<evidence type="ECO:0000313" key="2">
    <source>
        <dbReference type="Proteomes" id="UP000232883"/>
    </source>
</evidence>
<name>A0A2K8Z4A5_9BACT</name>
<dbReference type="KEGG" id="spir:CWM47_24125"/>
<keyword evidence="2" id="KW-1185">Reference proteome</keyword>
<sequence length="102" mass="11595">MTDTLLGRLLAVHLEEARFFSASLIIRPFCFSLILRQAWLFLTVNYWTITRRFIPSDSGINPHSPLIFIFTSRQTNALLEKITNQILQGGSFLSATNVQGTH</sequence>
<proteinExistence type="predicted"/>
<dbReference type="Proteomes" id="UP000232883">
    <property type="component" value="Chromosome"/>
</dbReference>
<dbReference type="RefSeq" id="WP_100990729.1">
    <property type="nucleotide sequence ID" value="NZ_CP025096.1"/>
</dbReference>
<gene>
    <name evidence="1" type="ORF">CWM47_24125</name>
</gene>
<evidence type="ECO:0000313" key="1">
    <source>
        <dbReference type="EMBL" id="AUD04664.1"/>
    </source>
</evidence>
<dbReference type="EMBL" id="CP025096">
    <property type="protein sequence ID" value="AUD04664.1"/>
    <property type="molecule type" value="Genomic_DNA"/>
</dbReference>
<dbReference type="AlphaFoldDB" id="A0A2K8Z4A5"/>
<protein>
    <submittedName>
        <fullName evidence="1">Uncharacterized protein</fullName>
    </submittedName>
</protein>
<organism evidence="1 2">
    <name type="scientific">Spirosoma pollinicola</name>
    <dbReference type="NCBI Taxonomy" id="2057025"/>
    <lineage>
        <taxon>Bacteria</taxon>
        <taxon>Pseudomonadati</taxon>
        <taxon>Bacteroidota</taxon>
        <taxon>Cytophagia</taxon>
        <taxon>Cytophagales</taxon>
        <taxon>Cytophagaceae</taxon>
        <taxon>Spirosoma</taxon>
    </lineage>
</organism>
<accession>A0A2K8Z4A5</accession>
<reference evidence="1 2" key="1">
    <citation type="submission" date="2017-11" db="EMBL/GenBank/DDBJ databases">
        <title>Taxonomic description and genome sequences of Spirosoma HA7 sp. nov., isolated from pollen microhabitat of Corylus avellana.</title>
        <authorList>
            <person name="Ambika Manirajan B."/>
            <person name="Suarez C."/>
            <person name="Ratering S."/>
            <person name="Geissler-Plaum R."/>
            <person name="Cardinale M."/>
            <person name="Sylvia S."/>
        </authorList>
    </citation>
    <scope>NUCLEOTIDE SEQUENCE [LARGE SCALE GENOMIC DNA]</scope>
    <source>
        <strain evidence="1 2">HA7</strain>
    </source>
</reference>